<dbReference type="EMBL" id="WIQW01000065">
    <property type="protein sequence ID" value="KAF3089576.1"/>
    <property type="molecule type" value="Genomic_DNA"/>
</dbReference>
<protein>
    <submittedName>
        <fullName evidence="1">Uncharacterized protein</fullName>
    </submittedName>
</protein>
<comment type="caution">
    <text evidence="1">The sequence shown here is derived from an EMBL/GenBank/DDBJ whole genome shotgun (WGS) entry which is preliminary data.</text>
</comment>
<name>A0A7C8N738_ORBOL</name>
<dbReference type="AlphaFoldDB" id="A0A7C8N738"/>
<gene>
    <name evidence="1" type="ORF">TWF102_009577</name>
</gene>
<accession>A0A7C8N738</accession>
<evidence type="ECO:0000313" key="1">
    <source>
        <dbReference type="EMBL" id="KAF3089576.1"/>
    </source>
</evidence>
<reference evidence="1 2" key="1">
    <citation type="submission" date="2019-06" db="EMBL/GenBank/DDBJ databases">
        <authorList>
            <person name="Palmer J.M."/>
        </authorList>
    </citation>
    <scope>NUCLEOTIDE SEQUENCE [LARGE SCALE GENOMIC DNA]</scope>
    <source>
        <strain evidence="1 2">TWF102</strain>
    </source>
</reference>
<proteinExistence type="predicted"/>
<evidence type="ECO:0000313" key="2">
    <source>
        <dbReference type="Proteomes" id="UP000475325"/>
    </source>
</evidence>
<organism evidence="1 2">
    <name type="scientific">Orbilia oligospora</name>
    <name type="common">Nematode-trapping fungus</name>
    <name type="synonym">Arthrobotrys oligospora</name>
    <dbReference type="NCBI Taxonomy" id="2813651"/>
    <lineage>
        <taxon>Eukaryota</taxon>
        <taxon>Fungi</taxon>
        <taxon>Dikarya</taxon>
        <taxon>Ascomycota</taxon>
        <taxon>Pezizomycotina</taxon>
        <taxon>Orbiliomycetes</taxon>
        <taxon>Orbiliales</taxon>
        <taxon>Orbiliaceae</taxon>
        <taxon>Orbilia</taxon>
    </lineage>
</organism>
<dbReference type="Proteomes" id="UP000475325">
    <property type="component" value="Unassembled WGS sequence"/>
</dbReference>
<sequence>MGEVLTSSRVLHWLCESSRPPLTRGREASEFTLMRTLSNSRIPSFFSIPNFEFCKKHFEPVRLLVQLLSICPSTK</sequence>